<keyword evidence="3" id="KW-1185">Reference proteome</keyword>
<keyword evidence="1" id="KW-0812">Transmembrane</keyword>
<gene>
    <name evidence="2" type="ORF">HZR21_06425</name>
</gene>
<name>A0A7V8SJW2_9LACT</name>
<dbReference type="Proteomes" id="UP000530186">
    <property type="component" value="Unassembled WGS sequence"/>
</dbReference>
<dbReference type="InterPro" id="IPR009214">
    <property type="entry name" value="DUF1129"/>
</dbReference>
<proteinExistence type="predicted"/>
<dbReference type="EMBL" id="JACBNY010000009">
    <property type="protein sequence ID" value="MBA0016769.1"/>
    <property type="molecule type" value="Genomic_DNA"/>
</dbReference>
<dbReference type="Gene3D" id="1.10.1900.10">
    <property type="entry name" value="c-terminal domain of poly(a) binding protein"/>
    <property type="match status" value="1"/>
</dbReference>
<dbReference type="RefSeq" id="WP_180746944.1">
    <property type="nucleotide sequence ID" value="NZ_CBCRWQ010000010.1"/>
</dbReference>
<dbReference type="PANTHER" id="PTHR41307">
    <property type="entry name" value="MEMBRANE PROTEIN-RELATED"/>
    <property type="match status" value="1"/>
</dbReference>
<sequence>MKTDSVTMLIEENNQLREKLNAANKVYYDKILLYMRSTSLFKTDLEIENILLDLLRDLLEVQKNGESASDFFGKNPQEMCQELLDNTSQVSFKNILKTLVPIVGGGLLATIFFGVLNPVLTINFFQLILEIIVVSVVVWLIFRHMKKTAFKRQNKFKLRDFVPIFINYSLVILVISGIFLLSILFMTDFLVVTVPAPYDIFLIIFLTAILFVWEVITKSDWFKSLLPVFLIMGVLATLARTALGKGLIDYFSESEMRMVVVLLIIYIIAMLAFSVPILLSLSRDKKRRKSNVS</sequence>
<feature type="transmembrane region" description="Helical" evidence="1">
    <location>
        <begin position="228"/>
        <end position="248"/>
    </location>
</feature>
<feature type="transmembrane region" description="Helical" evidence="1">
    <location>
        <begin position="98"/>
        <end position="116"/>
    </location>
</feature>
<feature type="transmembrane region" description="Helical" evidence="1">
    <location>
        <begin position="122"/>
        <end position="142"/>
    </location>
</feature>
<evidence type="ECO:0000313" key="2">
    <source>
        <dbReference type="EMBL" id="MBA0016769.1"/>
    </source>
</evidence>
<evidence type="ECO:0000256" key="1">
    <source>
        <dbReference type="SAM" id="Phobius"/>
    </source>
</evidence>
<protein>
    <submittedName>
        <fullName evidence="2">DUF1129 family protein</fullName>
    </submittedName>
</protein>
<organism evidence="2 3">
    <name type="scientific">Pseudolactococcus laudensis</name>
    <dbReference type="NCBI Taxonomy" id="1494461"/>
    <lineage>
        <taxon>Bacteria</taxon>
        <taxon>Bacillati</taxon>
        <taxon>Bacillota</taxon>
        <taxon>Bacilli</taxon>
        <taxon>Lactobacillales</taxon>
        <taxon>Streptococcaceae</taxon>
        <taxon>Pseudolactococcus</taxon>
    </lineage>
</organism>
<dbReference type="Pfam" id="PF06570">
    <property type="entry name" value="DUF1129"/>
    <property type="match status" value="1"/>
</dbReference>
<reference evidence="2 3" key="1">
    <citation type="submission" date="2020-07" db="EMBL/GenBank/DDBJ databases">
        <authorList>
            <person name="Hilgarth M."/>
            <person name="Werum V."/>
            <person name="Vogel R.F."/>
        </authorList>
    </citation>
    <scope>NUCLEOTIDE SEQUENCE [LARGE SCALE GENOMIC DNA]</scope>
    <source>
        <strain evidence="2 3">DSM 28961</strain>
    </source>
</reference>
<dbReference type="SUPFAM" id="SSF158560">
    <property type="entry name" value="BH3980-like"/>
    <property type="match status" value="1"/>
</dbReference>
<dbReference type="AlphaFoldDB" id="A0A7V8SJW2"/>
<feature type="transmembrane region" description="Helical" evidence="1">
    <location>
        <begin position="162"/>
        <end position="186"/>
    </location>
</feature>
<accession>A0A7V8SJW2</accession>
<keyword evidence="1" id="KW-0472">Membrane</keyword>
<comment type="caution">
    <text evidence="2">The sequence shown here is derived from an EMBL/GenBank/DDBJ whole genome shotgun (WGS) entry which is preliminary data.</text>
</comment>
<dbReference type="GeneID" id="303195147"/>
<evidence type="ECO:0000313" key="3">
    <source>
        <dbReference type="Proteomes" id="UP000530186"/>
    </source>
</evidence>
<feature type="transmembrane region" description="Helical" evidence="1">
    <location>
        <begin position="260"/>
        <end position="281"/>
    </location>
</feature>
<keyword evidence="1" id="KW-1133">Transmembrane helix</keyword>
<feature type="transmembrane region" description="Helical" evidence="1">
    <location>
        <begin position="198"/>
        <end position="216"/>
    </location>
</feature>
<dbReference type="PANTHER" id="PTHR41307:SF1">
    <property type="entry name" value="MEMBRANE PROTEIN"/>
    <property type="match status" value="1"/>
</dbReference>